<organism evidence="2 3">
    <name type="scientific">Mya arenaria</name>
    <name type="common">Soft-shell clam</name>
    <dbReference type="NCBI Taxonomy" id="6604"/>
    <lineage>
        <taxon>Eukaryota</taxon>
        <taxon>Metazoa</taxon>
        <taxon>Spiralia</taxon>
        <taxon>Lophotrochozoa</taxon>
        <taxon>Mollusca</taxon>
        <taxon>Bivalvia</taxon>
        <taxon>Autobranchia</taxon>
        <taxon>Heteroconchia</taxon>
        <taxon>Euheterodonta</taxon>
        <taxon>Imparidentia</taxon>
        <taxon>Neoheterodontei</taxon>
        <taxon>Myida</taxon>
        <taxon>Myoidea</taxon>
        <taxon>Myidae</taxon>
        <taxon>Mya</taxon>
    </lineage>
</organism>
<accession>A0ABY7ECH4</accession>
<keyword evidence="3" id="KW-1185">Reference proteome</keyword>
<evidence type="ECO:0000256" key="1">
    <source>
        <dbReference type="SAM" id="MobiDB-lite"/>
    </source>
</evidence>
<dbReference type="EMBL" id="CP111017">
    <property type="protein sequence ID" value="WAR06869.1"/>
    <property type="molecule type" value="Genomic_DNA"/>
</dbReference>
<feature type="compositionally biased region" description="Polar residues" evidence="1">
    <location>
        <begin position="91"/>
        <end position="112"/>
    </location>
</feature>
<proteinExistence type="predicted"/>
<feature type="region of interest" description="Disordered" evidence="1">
    <location>
        <begin position="64"/>
        <end position="160"/>
    </location>
</feature>
<dbReference type="Proteomes" id="UP001164746">
    <property type="component" value="Chromosome 6"/>
</dbReference>
<protein>
    <recommendedName>
        <fullName evidence="4">Death domain-containing protein</fullName>
    </recommendedName>
</protein>
<name>A0ABY7ECH4_MYAAR</name>
<evidence type="ECO:0000313" key="2">
    <source>
        <dbReference type="EMBL" id="WAR06869.1"/>
    </source>
</evidence>
<reference evidence="2" key="1">
    <citation type="submission" date="2022-11" db="EMBL/GenBank/DDBJ databases">
        <title>Centuries of genome instability and evolution in soft-shell clam transmissible cancer (bioRxiv).</title>
        <authorList>
            <person name="Hart S.F.M."/>
            <person name="Yonemitsu M.A."/>
            <person name="Giersch R.M."/>
            <person name="Beal B.F."/>
            <person name="Arriagada G."/>
            <person name="Davis B.W."/>
            <person name="Ostrander E.A."/>
            <person name="Goff S.P."/>
            <person name="Metzger M.J."/>
        </authorList>
    </citation>
    <scope>NUCLEOTIDE SEQUENCE</scope>
    <source>
        <strain evidence="2">MELC-2E11</strain>
        <tissue evidence="2">Siphon/mantle</tissue>
    </source>
</reference>
<gene>
    <name evidence="2" type="ORF">MAR_016827</name>
</gene>
<evidence type="ECO:0000313" key="3">
    <source>
        <dbReference type="Proteomes" id="UP001164746"/>
    </source>
</evidence>
<evidence type="ECO:0008006" key="4">
    <source>
        <dbReference type="Google" id="ProtNLM"/>
    </source>
</evidence>
<sequence length="285" mass="31397">MHMKIGQVKFTEDMTLVSRIYQYKVDKTVTCDVKVEIFENDDTTGQVRSTKQYKELIIQQTVKGSETKSDCVDLPKNSGNEADDPTPLPRSESNSSVDSGFQSETSISSHSDFCSVAKRQPSLVSDESRMGNSTDGGGGPGPSDTYEMSDMGRPSSPDTHLDADIVVISLPKPPIMGVDNDGSLAVLRCNDDSFLSDRFIKDAAKCVGDKWFELGLRFGFSCEEINCFAEVADKNEKVLFVWRDDNTTANDRGLTKAMVAFKKAELPALRRKTMTLLFIAGLKNT</sequence>